<organism evidence="5 6">
    <name type="scientific">Tropicimonas omnivorans</name>
    <dbReference type="NCBI Taxonomy" id="3075590"/>
    <lineage>
        <taxon>Bacteria</taxon>
        <taxon>Pseudomonadati</taxon>
        <taxon>Pseudomonadota</taxon>
        <taxon>Alphaproteobacteria</taxon>
        <taxon>Rhodobacterales</taxon>
        <taxon>Roseobacteraceae</taxon>
        <taxon>Tropicimonas</taxon>
    </lineage>
</organism>
<dbReference type="EMBL" id="JAVRHL010000004">
    <property type="protein sequence ID" value="MDT0684207.1"/>
    <property type="molecule type" value="Genomic_DNA"/>
</dbReference>
<sequence>MRTLATAAGIALLATGPTFAQDSGDELTERAIAAAEVMNQDGENIGSVYVQETESDIAHVTIALTSIPEGVHGVHFHETGDCSADDFSSAGGHIAGDAEHGVRSAGGPHPGDMPNVTVQSNGIVNVEYFNERLDVMEHLMDDDGAAFIVHSGPDDYVSQPSGDAGNRIACGVIEAATVEDMPAE</sequence>
<feature type="domain" description="Superoxide dismutase copper/zinc binding" evidence="4">
    <location>
        <begin position="46"/>
        <end position="173"/>
    </location>
</feature>
<feature type="chain" id="PRO_5045725143" description="Superoxide dismutase [Cu-Zn]" evidence="3">
    <location>
        <begin position="21"/>
        <end position="184"/>
    </location>
</feature>
<keyword evidence="2" id="KW-0479">Metal-binding</keyword>
<comment type="cofactor">
    <cofactor evidence="2">
        <name>Cu cation</name>
        <dbReference type="ChEBI" id="CHEBI:23378"/>
    </cofactor>
    <text evidence="2">Binds 1 copper ion per subunit.</text>
</comment>
<dbReference type="InterPro" id="IPR024134">
    <property type="entry name" value="SOD_Cu/Zn_/chaperone"/>
</dbReference>
<dbReference type="PANTHER" id="PTHR10003">
    <property type="entry name" value="SUPEROXIDE DISMUTASE CU-ZN -RELATED"/>
    <property type="match status" value="1"/>
</dbReference>
<keyword evidence="3" id="KW-0732">Signal</keyword>
<evidence type="ECO:0000313" key="5">
    <source>
        <dbReference type="EMBL" id="MDT0684207.1"/>
    </source>
</evidence>
<keyword evidence="2" id="KW-0862">Zinc</keyword>
<dbReference type="InterPro" id="IPR001424">
    <property type="entry name" value="SOD_Cu_Zn_dom"/>
</dbReference>
<dbReference type="PROSITE" id="PS00332">
    <property type="entry name" value="SOD_CU_ZN_2"/>
    <property type="match status" value="1"/>
</dbReference>
<proteinExistence type="inferred from homology"/>
<feature type="signal peptide" evidence="3">
    <location>
        <begin position="1"/>
        <end position="20"/>
    </location>
</feature>
<keyword evidence="6" id="KW-1185">Reference proteome</keyword>
<dbReference type="SUPFAM" id="SSF49329">
    <property type="entry name" value="Cu,Zn superoxide dismutase-like"/>
    <property type="match status" value="1"/>
</dbReference>
<dbReference type="InterPro" id="IPR036423">
    <property type="entry name" value="SOD-like_Cu/Zn_dom_sf"/>
</dbReference>
<dbReference type="Pfam" id="PF00080">
    <property type="entry name" value="Sod_Cu"/>
    <property type="match status" value="1"/>
</dbReference>
<comment type="function">
    <text evidence="2">Destroys radicals which are normally produced within the cells and which are toxic to biological systems.</text>
</comment>
<evidence type="ECO:0000313" key="6">
    <source>
        <dbReference type="Proteomes" id="UP001265259"/>
    </source>
</evidence>
<evidence type="ECO:0000256" key="2">
    <source>
        <dbReference type="RuleBase" id="RU000393"/>
    </source>
</evidence>
<gene>
    <name evidence="5" type="ORF">RM543_16095</name>
</gene>
<keyword evidence="2" id="KW-0186">Copper</keyword>
<dbReference type="EC" id="1.15.1.1" evidence="2"/>
<keyword evidence="2" id="KW-0560">Oxidoreductase</keyword>
<protein>
    <recommendedName>
        <fullName evidence="2">Superoxide dismutase [Cu-Zn]</fullName>
        <ecNumber evidence="2">1.15.1.1</ecNumber>
    </recommendedName>
</protein>
<dbReference type="Proteomes" id="UP001265259">
    <property type="component" value="Unassembled WGS sequence"/>
</dbReference>
<comment type="cofactor">
    <cofactor evidence="2">
        <name>Zn(2+)</name>
        <dbReference type="ChEBI" id="CHEBI:29105"/>
    </cofactor>
    <text evidence="2">Binds 1 zinc ion per subunit.</text>
</comment>
<comment type="caution">
    <text evidence="5">The sequence shown here is derived from an EMBL/GenBank/DDBJ whole genome shotgun (WGS) entry which is preliminary data.</text>
</comment>
<name>A0ABU3DM65_9RHOB</name>
<dbReference type="InterPro" id="IPR018152">
    <property type="entry name" value="SOD_Cu/Zn_BS"/>
</dbReference>
<accession>A0ABU3DM65</accession>
<comment type="catalytic activity">
    <reaction evidence="2">
        <text>2 superoxide + 2 H(+) = H2O2 + O2</text>
        <dbReference type="Rhea" id="RHEA:20696"/>
        <dbReference type="ChEBI" id="CHEBI:15378"/>
        <dbReference type="ChEBI" id="CHEBI:15379"/>
        <dbReference type="ChEBI" id="CHEBI:16240"/>
        <dbReference type="ChEBI" id="CHEBI:18421"/>
        <dbReference type="EC" id="1.15.1.1"/>
    </reaction>
</comment>
<evidence type="ECO:0000256" key="3">
    <source>
        <dbReference type="SAM" id="SignalP"/>
    </source>
</evidence>
<evidence type="ECO:0000256" key="1">
    <source>
        <dbReference type="ARBA" id="ARBA00010457"/>
    </source>
</evidence>
<comment type="similarity">
    <text evidence="1 2">Belongs to the Cu-Zn superoxide dismutase family.</text>
</comment>
<reference evidence="5 6" key="1">
    <citation type="submission" date="2023-09" db="EMBL/GenBank/DDBJ databases">
        <authorList>
            <person name="Rey-Velasco X."/>
        </authorList>
    </citation>
    <scope>NUCLEOTIDE SEQUENCE [LARGE SCALE GENOMIC DNA]</scope>
    <source>
        <strain evidence="5 6">F158</strain>
    </source>
</reference>
<evidence type="ECO:0000259" key="4">
    <source>
        <dbReference type="Pfam" id="PF00080"/>
    </source>
</evidence>
<dbReference type="RefSeq" id="WP_311693479.1">
    <property type="nucleotide sequence ID" value="NZ_JAVRHL010000004.1"/>
</dbReference>
<dbReference type="Gene3D" id="2.60.40.200">
    <property type="entry name" value="Superoxide dismutase, copper/zinc binding domain"/>
    <property type="match status" value="1"/>
</dbReference>